<proteinExistence type="inferred from homology"/>
<sequence>MNHPEVTRKLRQEIDEHQSRATDSKHFSFRETQDMPYLQAVIKEALRLHPAVGLPLERVVPEGGATIAGRFFPSGAIVGVNCWEEHTNQTIFGPDPEVFRPERWFESDKQKLDAMNRHWIPPSPASLKSSYNE</sequence>
<comment type="similarity">
    <text evidence="2">Belongs to the cytochrome P450 family.</text>
</comment>
<dbReference type="Gene3D" id="1.10.630.10">
    <property type="entry name" value="Cytochrome P450"/>
    <property type="match status" value="1"/>
</dbReference>
<keyword evidence="6" id="KW-0560">Oxidoreductase</keyword>
<comment type="caution">
    <text evidence="7">The sequence shown here is derived from an EMBL/GenBank/DDBJ whole genome shotgun (WGS) entry which is preliminary data.</text>
</comment>
<dbReference type="InterPro" id="IPR002403">
    <property type="entry name" value="Cyt_P450_E_grp-IV"/>
</dbReference>
<organism evidence="7 8">
    <name type="scientific">Neonectria punicea</name>
    <dbReference type="NCBI Taxonomy" id="979145"/>
    <lineage>
        <taxon>Eukaryota</taxon>
        <taxon>Fungi</taxon>
        <taxon>Dikarya</taxon>
        <taxon>Ascomycota</taxon>
        <taxon>Pezizomycotina</taxon>
        <taxon>Sordariomycetes</taxon>
        <taxon>Hypocreomycetidae</taxon>
        <taxon>Hypocreales</taxon>
        <taxon>Nectriaceae</taxon>
        <taxon>Neonectria</taxon>
    </lineage>
</organism>
<dbReference type="Pfam" id="PF00067">
    <property type="entry name" value="p450"/>
    <property type="match status" value="1"/>
</dbReference>
<protein>
    <submittedName>
        <fullName evidence="7">Uncharacterized protein</fullName>
    </submittedName>
</protein>
<evidence type="ECO:0000256" key="3">
    <source>
        <dbReference type="ARBA" id="ARBA00022617"/>
    </source>
</evidence>
<dbReference type="InterPro" id="IPR001128">
    <property type="entry name" value="Cyt_P450"/>
</dbReference>
<reference evidence="7 8" key="1">
    <citation type="journal article" date="2025" name="Microbiol. Resour. Announc.">
        <title>Draft genome sequences for Neonectria magnoliae and Neonectria punicea, canker pathogens of Liriodendron tulipifera and Acer saccharum in West Virginia.</title>
        <authorList>
            <person name="Petronek H.M."/>
            <person name="Kasson M.T."/>
            <person name="Metheny A.M."/>
            <person name="Stauder C.M."/>
            <person name="Lovett B."/>
            <person name="Lynch S.C."/>
            <person name="Garnas J.R."/>
            <person name="Kasson L.R."/>
            <person name="Stajich J.E."/>
        </authorList>
    </citation>
    <scope>NUCLEOTIDE SEQUENCE [LARGE SCALE GENOMIC DNA]</scope>
    <source>
        <strain evidence="7 8">NRRL 64653</strain>
    </source>
</reference>
<evidence type="ECO:0000313" key="7">
    <source>
        <dbReference type="EMBL" id="KAK7393863.1"/>
    </source>
</evidence>
<evidence type="ECO:0000256" key="1">
    <source>
        <dbReference type="ARBA" id="ARBA00001971"/>
    </source>
</evidence>
<keyword evidence="3" id="KW-0349">Heme</keyword>
<dbReference type="PRINTS" id="PR00385">
    <property type="entry name" value="P450"/>
</dbReference>
<dbReference type="PRINTS" id="PR00465">
    <property type="entry name" value="EP450IV"/>
</dbReference>
<dbReference type="SUPFAM" id="SSF48264">
    <property type="entry name" value="Cytochrome P450"/>
    <property type="match status" value="1"/>
</dbReference>
<evidence type="ECO:0000313" key="8">
    <source>
        <dbReference type="Proteomes" id="UP001498476"/>
    </source>
</evidence>
<dbReference type="InterPro" id="IPR050121">
    <property type="entry name" value="Cytochrome_P450_monoxygenase"/>
</dbReference>
<evidence type="ECO:0000256" key="6">
    <source>
        <dbReference type="ARBA" id="ARBA00023033"/>
    </source>
</evidence>
<keyword evidence="8" id="KW-1185">Reference proteome</keyword>
<keyword evidence="6" id="KW-0503">Monooxygenase</keyword>
<evidence type="ECO:0000256" key="2">
    <source>
        <dbReference type="ARBA" id="ARBA00010617"/>
    </source>
</evidence>
<accession>A0ABR1GG98</accession>
<comment type="cofactor">
    <cofactor evidence="1">
        <name>heme</name>
        <dbReference type="ChEBI" id="CHEBI:30413"/>
    </cofactor>
</comment>
<dbReference type="InterPro" id="IPR036396">
    <property type="entry name" value="Cyt_P450_sf"/>
</dbReference>
<dbReference type="PANTHER" id="PTHR24305:SF166">
    <property type="entry name" value="CYTOCHROME P450 12A4, MITOCHONDRIAL-RELATED"/>
    <property type="match status" value="1"/>
</dbReference>
<name>A0ABR1GG98_9HYPO</name>
<evidence type="ECO:0000256" key="5">
    <source>
        <dbReference type="ARBA" id="ARBA00023004"/>
    </source>
</evidence>
<keyword evidence="5" id="KW-0408">Iron</keyword>
<dbReference type="Proteomes" id="UP001498476">
    <property type="component" value="Unassembled WGS sequence"/>
</dbReference>
<gene>
    <name evidence="7" type="ORF">QQX98_013353</name>
</gene>
<evidence type="ECO:0000256" key="4">
    <source>
        <dbReference type="ARBA" id="ARBA00022723"/>
    </source>
</evidence>
<keyword evidence="4" id="KW-0479">Metal-binding</keyword>
<dbReference type="EMBL" id="JAZAVJ010000737">
    <property type="protein sequence ID" value="KAK7393863.1"/>
    <property type="molecule type" value="Genomic_DNA"/>
</dbReference>
<dbReference type="PANTHER" id="PTHR24305">
    <property type="entry name" value="CYTOCHROME P450"/>
    <property type="match status" value="1"/>
</dbReference>